<evidence type="ECO:0000256" key="2">
    <source>
        <dbReference type="RuleBase" id="RU362097"/>
    </source>
</evidence>
<dbReference type="GO" id="GO:0015562">
    <property type="term" value="F:efflux transmembrane transporter activity"/>
    <property type="evidence" value="ECO:0007669"/>
    <property type="project" value="InterPro"/>
</dbReference>
<dbReference type="Proteomes" id="UP000617041">
    <property type="component" value="Unassembled WGS sequence"/>
</dbReference>
<keyword evidence="2" id="KW-0472">Membrane</keyword>
<evidence type="ECO:0000313" key="5">
    <source>
        <dbReference type="Proteomes" id="UP000617041"/>
    </source>
</evidence>
<sequence>MRRFLLLPLAAALLVAGCATSLPDLPADAPVPARFKEDGARWTVAHPAEAQDRGTWWKPFADPALDRLVEQAAERNTSIAEAGARLAQARALVRSARADRMPQVGLGASASRGAGANTPSGAEPATLLQADAALSWELDLSGRLARAQDANALDAQAREALLQSTRLMVQAEVAQAYLALRALDAERTLVRETVRAYGDTLRLTQRRYQAGDVAELDVVRVQTEFSATESEALALDRQRAQLEHALAVLVGEAASEFSLPPIAWSTALPAIPPGVPGTVLARRPDVAAAQSSLLAAQARVGVAQSAWFPSVALTGAGGFASPELGDLFKWSARAWSVGALLSLPIFDGGRREAGVLSAQAQLDAQLAQYRGQVLNAFREVEDQLSALRLLDEQSQAQGRAVDAARRASAISETRYHAGMVSQLELLDARRSELRNRRQALQVRSAQYQATVGLIRALGGGWDAAPSAPAATKEHSQLAAR</sequence>
<dbReference type="Pfam" id="PF02321">
    <property type="entry name" value="OEP"/>
    <property type="match status" value="2"/>
</dbReference>
<dbReference type="PROSITE" id="PS51257">
    <property type="entry name" value="PROKAR_LIPOPROTEIN"/>
    <property type="match status" value="1"/>
</dbReference>
<keyword evidence="3" id="KW-0175">Coiled coil</keyword>
<comment type="similarity">
    <text evidence="1 2">Belongs to the outer membrane factor (OMF) (TC 1.B.17) family.</text>
</comment>
<keyword evidence="2" id="KW-0732">Signal</keyword>
<dbReference type="Gene3D" id="2.20.200.10">
    <property type="entry name" value="Outer membrane efflux proteins (OEP)"/>
    <property type="match status" value="1"/>
</dbReference>
<comment type="subcellular location">
    <subcellularLocation>
        <location evidence="2">Cell membrane</location>
        <topology evidence="2">Lipid-anchor</topology>
    </subcellularLocation>
</comment>
<dbReference type="RefSeq" id="WP_200787512.1">
    <property type="nucleotide sequence ID" value="NZ_JAEDAO010000001.1"/>
</dbReference>
<dbReference type="PANTHER" id="PTHR30203">
    <property type="entry name" value="OUTER MEMBRANE CATION EFFLUX PROTEIN"/>
    <property type="match status" value="1"/>
</dbReference>
<dbReference type="PANTHER" id="PTHR30203:SF33">
    <property type="entry name" value="BLR4455 PROTEIN"/>
    <property type="match status" value="1"/>
</dbReference>
<reference evidence="4" key="1">
    <citation type="submission" date="2020-12" db="EMBL/GenBank/DDBJ databases">
        <title>Ramlibacter sp. nov., isolated from a freshwater alga, Cryptomonas.</title>
        <authorList>
            <person name="Kim H.M."/>
            <person name="Jeon C.O."/>
        </authorList>
    </citation>
    <scope>NUCLEOTIDE SEQUENCE</scope>
    <source>
        <strain evidence="4">CrO1</strain>
    </source>
</reference>
<evidence type="ECO:0000256" key="3">
    <source>
        <dbReference type="SAM" id="Coils"/>
    </source>
</evidence>
<dbReference type="AlphaFoldDB" id="A0A934Q0P2"/>
<evidence type="ECO:0000313" key="4">
    <source>
        <dbReference type="EMBL" id="MBK0392583.1"/>
    </source>
</evidence>
<organism evidence="4 5">
    <name type="scientific">Ramlibacter algicola</name>
    <dbReference type="NCBI Taxonomy" id="2795217"/>
    <lineage>
        <taxon>Bacteria</taxon>
        <taxon>Pseudomonadati</taxon>
        <taxon>Pseudomonadota</taxon>
        <taxon>Betaproteobacteria</taxon>
        <taxon>Burkholderiales</taxon>
        <taxon>Comamonadaceae</taxon>
        <taxon>Ramlibacter</taxon>
    </lineage>
</organism>
<accession>A0A934Q0P2</accession>
<evidence type="ECO:0000256" key="1">
    <source>
        <dbReference type="ARBA" id="ARBA00007613"/>
    </source>
</evidence>
<dbReference type="InterPro" id="IPR003423">
    <property type="entry name" value="OMP_efflux"/>
</dbReference>
<name>A0A934Q0P2_9BURK</name>
<feature type="coiled-coil region" evidence="3">
    <location>
        <begin position="423"/>
        <end position="450"/>
    </location>
</feature>
<keyword evidence="5" id="KW-1185">Reference proteome</keyword>
<keyword evidence="2" id="KW-0564">Palmitate</keyword>
<gene>
    <name evidence="4" type="ORF">I8E28_08260</name>
</gene>
<feature type="signal peptide" evidence="2">
    <location>
        <begin position="1"/>
        <end position="21"/>
    </location>
</feature>
<keyword evidence="2" id="KW-1134">Transmembrane beta strand</keyword>
<dbReference type="GO" id="GO:0005886">
    <property type="term" value="C:plasma membrane"/>
    <property type="evidence" value="ECO:0007669"/>
    <property type="project" value="UniProtKB-SubCell"/>
</dbReference>
<dbReference type="EMBL" id="JAEDAO010000001">
    <property type="protein sequence ID" value="MBK0392583.1"/>
    <property type="molecule type" value="Genomic_DNA"/>
</dbReference>
<dbReference type="InterPro" id="IPR010131">
    <property type="entry name" value="MdtP/NodT-like"/>
</dbReference>
<dbReference type="NCBIfam" id="TIGR01845">
    <property type="entry name" value="outer_NodT"/>
    <property type="match status" value="1"/>
</dbReference>
<comment type="caution">
    <text evidence="4">The sequence shown here is derived from an EMBL/GenBank/DDBJ whole genome shotgun (WGS) entry which is preliminary data.</text>
</comment>
<dbReference type="Gene3D" id="1.20.1600.10">
    <property type="entry name" value="Outer membrane efflux proteins (OEP)"/>
    <property type="match status" value="1"/>
</dbReference>
<proteinExistence type="inferred from homology"/>
<keyword evidence="2" id="KW-0449">Lipoprotein</keyword>
<keyword evidence="2" id="KW-0812">Transmembrane</keyword>
<dbReference type="SUPFAM" id="SSF56954">
    <property type="entry name" value="Outer membrane efflux proteins (OEP)"/>
    <property type="match status" value="1"/>
</dbReference>
<feature type="chain" id="PRO_5038168489" evidence="2">
    <location>
        <begin position="22"/>
        <end position="480"/>
    </location>
</feature>
<protein>
    <submittedName>
        <fullName evidence="4">Efflux transporter outer membrane subunit</fullName>
    </submittedName>
</protein>